<organism evidence="2 3">
    <name type="scientific">Cytobacillus spartinae</name>
    <dbReference type="NCBI Taxonomy" id="3299023"/>
    <lineage>
        <taxon>Bacteria</taxon>
        <taxon>Bacillati</taxon>
        <taxon>Bacillota</taxon>
        <taxon>Bacilli</taxon>
        <taxon>Bacillales</taxon>
        <taxon>Bacillaceae</taxon>
        <taxon>Cytobacillus</taxon>
    </lineage>
</organism>
<keyword evidence="1" id="KW-0472">Membrane</keyword>
<feature type="transmembrane region" description="Helical" evidence="1">
    <location>
        <begin position="158"/>
        <end position="180"/>
    </location>
</feature>
<name>A0ABW6KI11_9BACI</name>
<dbReference type="RefSeq" id="WP_389362910.1">
    <property type="nucleotide sequence ID" value="NZ_JBIACK010000011.1"/>
</dbReference>
<comment type="caution">
    <text evidence="2">The sequence shown here is derived from an EMBL/GenBank/DDBJ whole genome shotgun (WGS) entry which is preliminary data.</text>
</comment>
<gene>
    <name evidence="2" type="ORF">ACFYKX_19910</name>
</gene>
<feature type="transmembrane region" description="Helical" evidence="1">
    <location>
        <begin position="36"/>
        <end position="58"/>
    </location>
</feature>
<sequence length="280" mass="32988">MTFPNYLWYIILLSISVTVFVITLKENRNWKRLLQTLFFISGLSYVVDFIVLVLLNGYTYKPNLVETHWFDSVFGSIFSQAITVPIAAMAIAGLNLGLGWIIGISMLLMGVEEVFLALNIYEHNWWKTWYTGSLLIIGFMLAKLWYKLLENPYKLVKFMTMYMTLIVYANSMRFFMVVFFETHYYNVDWFSNSIRDSIAGNALYLLIWMIPVTLVVMFGFKWYWILLMLGVEWIIDQLLIKNGLLIITSNWSIAGFILILLITLILFRFIYIKWFDTTTR</sequence>
<feature type="transmembrane region" description="Helical" evidence="1">
    <location>
        <begin position="244"/>
        <end position="271"/>
    </location>
</feature>
<feature type="transmembrane region" description="Helical" evidence="1">
    <location>
        <begin position="6"/>
        <end position="24"/>
    </location>
</feature>
<evidence type="ECO:0000256" key="1">
    <source>
        <dbReference type="SAM" id="Phobius"/>
    </source>
</evidence>
<dbReference type="EMBL" id="JBIACK010000011">
    <property type="protein sequence ID" value="MFE8702875.1"/>
    <property type="molecule type" value="Genomic_DNA"/>
</dbReference>
<protein>
    <submittedName>
        <fullName evidence="2">Uncharacterized protein</fullName>
    </submittedName>
</protein>
<dbReference type="Proteomes" id="UP001601059">
    <property type="component" value="Unassembled WGS sequence"/>
</dbReference>
<evidence type="ECO:0000313" key="3">
    <source>
        <dbReference type="Proteomes" id="UP001601059"/>
    </source>
</evidence>
<feature type="transmembrane region" description="Helical" evidence="1">
    <location>
        <begin position="78"/>
        <end position="108"/>
    </location>
</feature>
<keyword evidence="1" id="KW-1133">Transmembrane helix</keyword>
<accession>A0ABW6KI11</accession>
<proteinExistence type="predicted"/>
<feature type="transmembrane region" description="Helical" evidence="1">
    <location>
        <begin position="129"/>
        <end position="146"/>
    </location>
</feature>
<keyword evidence="3" id="KW-1185">Reference proteome</keyword>
<feature type="transmembrane region" description="Helical" evidence="1">
    <location>
        <begin position="201"/>
        <end position="224"/>
    </location>
</feature>
<keyword evidence="1" id="KW-0812">Transmembrane</keyword>
<evidence type="ECO:0000313" key="2">
    <source>
        <dbReference type="EMBL" id="MFE8702875.1"/>
    </source>
</evidence>
<reference evidence="2 3" key="1">
    <citation type="submission" date="2024-08" db="EMBL/GenBank/DDBJ databases">
        <title>Two novel Cytobacillus novel species.</title>
        <authorList>
            <person name="Liu G."/>
        </authorList>
    </citation>
    <scope>NUCLEOTIDE SEQUENCE [LARGE SCALE GENOMIC DNA]</scope>
    <source>
        <strain evidence="2 3">FJAT-54145</strain>
    </source>
</reference>